<sequence>MSKETSMSVEREQLLTAWQQALPATFKPTDKVEVYNDPLVQDALHIHINTAGHNHYEFEYRCRYIDPREVQVTLLNIQREGDTVINPTPDIRNLSEEYMRNIHECAQTLHPLTNP</sequence>
<proteinExistence type="predicted"/>
<evidence type="ECO:0000313" key="1">
    <source>
        <dbReference type="EMBL" id="GEN34769.1"/>
    </source>
</evidence>
<protein>
    <submittedName>
        <fullName evidence="1">Uncharacterized protein</fullName>
    </submittedName>
</protein>
<dbReference type="Proteomes" id="UP000321157">
    <property type="component" value="Unassembled WGS sequence"/>
</dbReference>
<evidence type="ECO:0000313" key="2">
    <source>
        <dbReference type="Proteomes" id="UP000321157"/>
    </source>
</evidence>
<dbReference type="EMBL" id="BJXX01000098">
    <property type="protein sequence ID" value="GEN34769.1"/>
    <property type="molecule type" value="Genomic_DNA"/>
</dbReference>
<accession>A0A511V7K0</accession>
<gene>
    <name evidence="1" type="ORF">ADA01nite_22290</name>
</gene>
<organism evidence="1 2">
    <name type="scientific">Aneurinibacillus danicus</name>
    <dbReference type="NCBI Taxonomy" id="267746"/>
    <lineage>
        <taxon>Bacteria</taxon>
        <taxon>Bacillati</taxon>
        <taxon>Bacillota</taxon>
        <taxon>Bacilli</taxon>
        <taxon>Bacillales</taxon>
        <taxon>Paenibacillaceae</taxon>
        <taxon>Aneurinibacillus group</taxon>
        <taxon>Aneurinibacillus</taxon>
    </lineage>
</organism>
<comment type="caution">
    <text evidence="1">The sequence shown here is derived from an EMBL/GenBank/DDBJ whole genome shotgun (WGS) entry which is preliminary data.</text>
</comment>
<reference evidence="1 2" key="1">
    <citation type="submission" date="2019-07" db="EMBL/GenBank/DDBJ databases">
        <title>Whole genome shotgun sequence of Aneurinibacillus danicus NBRC 102444.</title>
        <authorList>
            <person name="Hosoyama A."/>
            <person name="Uohara A."/>
            <person name="Ohji S."/>
            <person name="Ichikawa N."/>
        </authorList>
    </citation>
    <scope>NUCLEOTIDE SEQUENCE [LARGE SCALE GENOMIC DNA]</scope>
    <source>
        <strain evidence="1 2">NBRC 102444</strain>
    </source>
</reference>
<dbReference type="AlphaFoldDB" id="A0A511V7K0"/>
<name>A0A511V7K0_9BACL</name>
<keyword evidence="2" id="KW-1185">Reference proteome</keyword>